<organism evidence="1 2">
    <name type="scientific">Mucisphaera calidilacus</name>
    <dbReference type="NCBI Taxonomy" id="2527982"/>
    <lineage>
        <taxon>Bacteria</taxon>
        <taxon>Pseudomonadati</taxon>
        <taxon>Planctomycetota</taxon>
        <taxon>Phycisphaerae</taxon>
        <taxon>Phycisphaerales</taxon>
        <taxon>Phycisphaeraceae</taxon>
        <taxon>Mucisphaera</taxon>
    </lineage>
</organism>
<dbReference type="Proteomes" id="UP000320386">
    <property type="component" value="Chromosome"/>
</dbReference>
<dbReference type="RefSeq" id="WP_145445186.1">
    <property type="nucleotide sequence ID" value="NZ_CP036280.1"/>
</dbReference>
<name>A0A518BVN9_9BACT</name>
<proteinExistence type="predicted"/>
<dbReference type="InterPro" id="IPR011231">
    <property type="entry name" value="Phage_VT1-Sakai_H0018"/>
</dbReference>
<dbReference type="AlphaFoldDB" id="A0A518BVN9"/>
<dbReference type="Pfam" id="PF09956">
    <property type="entry name" value="Phage_cement_2"/>
    <property type="match status" value="1"/>
</dbReference>
<accession>A0A518BVN9</accession>
<dbReference type="OrthoDB" id="288162at2"/>
<evidence type="ECO:0000313" key="2">
    <source>
        <dbReference type="Proteomes" id="UP000320386"/>
    </source>
</evidence>
<evidence type="ECO:0000313" key="1">
    <source>
        <dbReference type="EMBL" id="QDU71045.1"/>
    </source>
</evidence>
<evidence type="ECO:0008006" key="3">
    <source>
        <dbReference type="Google" id="ProtNLM"/>
    </source>
</evidence>
<sequence>MTQARFIHEGKGIDYTPAPGSDVSAGDIVVLGDGLVGIAKHDIAAGQLGTLELTGVYDIAKASGIIAAGEKVYWDADGNPLDGVALSGAATTTEPSNTLLGKAVADAANGDPAVRAVLLQNA</sequence>
<dbReference type="EMBL" id="CP036280">
    <property type="protein sequence ID" value="QDU71045.1"/>
    <property type="molecule type" value="Genomic_DNA"/>
</dbReference>
<reference evidence="1 2" key="1">
    <citation type="submission" date="2019-02" db="EMBL/GenBank/DDBJ databases">
        <title>Deep-cultivation of Planctomycetes and their phenomic and genomic characterization uncovers novel biology.</title>
        <authorList>
            <person name="Wiegand S."/>
            <person name="Jogler M."/>
            <person name="Boedeker C."/>
            <person name="Pinto D."/>
            <person name="Vollmers J."/>
            <person name="Rivas-Marin E."/>
            <person name="Kohn T."/>
            <person name="Peeters S.H."/>
            <person name="Heuer A."/>
            <person name="Rast P."/>
            <person name="Oberbeckmann S."/>
            <person name="Bunk B."/>
            <person name="Jeske O."/>
            <person name="Meyerdierks A."/>
            <person name="Storesund J.E."/>
            <person name="Kallscheuer N."/>
            <person name="Luecker S."/>
            <person name="Lage O.M."/>
            <person name="Pohl T."/>
            <person name="Merkel B.J."/>
            <person name="Hornburger P."/>
            <person name="Mueller R.-W."/>
            <person name="Bruemmer F."/>
            <person name="Labrenz M."/>
            <person name="Spormann A.M."/>
            <person name="Op den Camp H."/>
            <person name="Overmann J."/>
            <person name="Amann R."/>
            <person name="Jetten M.S.M."/>
            <person name="Mascher T."/>
            <person name="Medema M.H."/>
            <person name="Devos D.P."/>
            <person name="Kaster A.-K."/>
            <person name="Ovreas L."/>
            <person name="Rohde M."/>
            <person name="Galperin M.Y."/>
            <person name="Jogler C."/>
        </authorList>
    </citation>
    <scope>NUCLEOTIDE SEQUENCE [LARGE SCALE GENOMIC DNA]</scope>
    <source>
        <strain evidence="1 2">Pan265</strain>
    </source>
</reference>
<dbReference type="KEGG" id="mcad:Pan265_08900"/>
<keyword evidence="2" id="KW-1185">Reference proteome</keyword>
<protein>
    <recommendedName>
        <fullName evidence="3">DUF2190 family protein</fullName>
    </recommendedName>
</protein>
<gene>
    <name evidence="1" type="ORF">Pan265_08900</name>
</gene>